<evidence type="ECO:0000313" key="1">
    <source>
        <dbReference type="EMBL" id="SEO60426.1"/>
    </source>
</evidence>
<evidence type="ECO:0000313" key="2">
    <source>
        <dbReference type="Proteomes" id="UP000198657"/>
    </source>
</evidence>
<protein>
    <recommendedName>
        <fullName evidence="3">Peptidase C58 YopT-type domain-containing protein</fullName>
    </recommendedName>
</protein>
<keyword evidence="2" id="KW-1185">Reference proteome</keyword>
<sequence>MVTKNWKNTTATHPNGVCEAATSIWLQQIATNGIVGANSIVATDCDVLQAKCENGTYTWAVDLIDLLGASNATFDAFNGPTINTKQDMLNVLKSMNDNNFRFISATNQGGNGHATALYKFQGTIYFFDPNYAIYSIGTLQSELDLLANQIMSNLSPWTGIAVRLGEMLN</sequence>
<organism evidence="1 2">
    <name type="scientific">Flavobacterium sinopsychrotolerans</name>
    <dbReference type="NCBI Taxonomy" id="604089"/>
    <lineage>
        <taxon>Bacteria</taxon>
        <taxon>Pseudomonadati</taxon>
        <taxon>Bacteroidota</taxon>
        <taxon>Flavobacteriia</taxon>
        <taxon>Flavobacteriales</taxon>
        <taxon>Flavobacteriaceae</taxon>
        <taxon>Flavobacterium</taxon>
    </lineage>
</organism>
<dbReference type="OrthoDB" id="9553498at2"/>
<dbReference type="Proteomes" id="UP000198657">
    <property type="component" value="Unassembled WGS sequence"/>
</dbReference>
<accession>A0A1H8R256</accession>
<evidence type="ECO:0008006" key="3">
    <source>
        <dbReference type="Google" id="ProtNLM"/>
    </source>
</evidence>
<proteinExistence type="predicted"/>
<dbReference type="STRING" id="604089.SAMN04487942_3176"/>
<dbReference type="EMBL" id="FODN01000009">
    <property type="protein sequence ID" value="SEO60426.1"/>
    <property type="molecule type" value="Genomic_DNA"/>
</dbReference>
<dbReference type="SUPFAM" id="SSF54001">
    <property type="entry name" value="Cysteine proteinases"/>
    <property type="match status" value="1"/>
</dbReference>
<dbReference type="AlphaFoldDB" id="A0A1H8R256"/>
<reference evidence="2" key="1">
    <citation type="submission" date="2016-10" db="EMBL/GenBank/DDBJ databases">
        <authorList>
            <person name="Varghese N."/>
            <person name="Submissions S."/>
        </authorList>
    </citation>
    <scope>NUCLEOTIDE SEQUENCE [LARGE SCALE GENOMIC DNA]</scope>
    <source>
        <strain evidence="2">CGMCC 1.8704</strain>
    </source>
</reference>
<dbReference type="Gene3D" id="3.90.70.20">
    <property type="match status" value="1"/>
</dbReference>
<name>A0A1H8R256_9FLAO</name>
<gene>
    <name evidence="1" type="ORF">SAMN04487942_3176</name>
</gene>
<dbReference type="InterPro" id="IPR038765">
    <property type="entry name" value="Papain-like_cys_pep_sf"/>
</dbReference>
<dbReference type="RefSeq" id="WP_091173592.1">
    <property type="nucleotide sequence ID" value="NZ_CBCSFM010000008.1"/>
</dbReference>